<accession>A0A914HR11</accession>
<evidence type="ECO:0000313" key="1">
    <source>
        <dbReference type="Proteomes" id="UP000887572"/>
    </source>
</evidence>
<sequence>MVPVLANHGTGTGIPGANPDHGAQITFEKIWHFCGNNWKSPSAEPFDVGDVVGCGVDLATRQFICTKNGVLLDTADLIVSSAADALPIVAWDSDGEATGGKIEATGGKIEANFGPNFKYKAIGQ</sequence>
<organism evidence="1 2">
    <name type="scientific">Globodera rostochiensis</name>
    <name type="common">Golden nematode worm</name>
    <name type="synonym">Heterodera rostochiensis</name>
    <dbReference type="NCBI Taxonomy" id="31243"/>
    <lineage>
        <taxon>Eukaryota</taxon>
        <taxon>Metazoa</taxon>
        <taxon>Ecdysozoa</taxon>
        <taxon>Nematoda</taxon>
        <taxon>Chromadorea</taxon>
        <taxon>Rhabditida</taxon>
        <taxon>Tylenchina</taxon>
        <taxon>Tylenchomorpha</taxon>
        <taxon>Tylenchoidea</taxon>
        <taxon>Heteroderidae</taxon>
        <taxon>Heteroderinae</taxon>
        <taxon>Globodera</taxon>
    </lineage>
</organism>
<evidence type="ECO:0000313" key="2">
    <source>
        <dbReference type="WBParaSite" id="Gr19_v10_g3851.t1"/>
    </source>
</evidence>
<dbReference type="InterPro" id="IPR043136">
    <property type="entry name" value="B30.2/SPRY_sf"/>
</dbReference>
<dbReference type="Proteomes" id="UP000887572">
    <property type="component" value="Unplaced"/>
</dbReference>
<dbReference type="WBParaSite" id="Gr19_v10_g3851.t1">
    <property type="protein sequence ID" value="Gr19_v10_g3851.t1"/>
    <property type="gene ID" value="Gr19_v10_g3851"/>
</dbReference>
<dbReference type="Gene3D" id="2.60.120.920">
    <property type="match status" value="1"/>
</dbReference>
<reference evidence="2" key="1">
    <citation type="submission" date="2022-11" db="UniProtKB">
        <authorList>
            <consortium name="WormBaseParasite"/>
        </authorList>
    </citation>
    <scope>IDENTIFICATION</scope>
</reference>
<dbReference type="AlphaFoldDB" id="A0A914HR11"/>
<keyword evidence="1" id="KW-1185">Reference proteome</keyword>
<proteinExistence type="predicted"/>
<protein>
    <submittedName>
        <fullName evidence="2">B30.2/SPRY domain-containing protein</fullName>
    </submittedName>
</protein>
<name>A0A914HR11_GLORO</name>